<dbReference type="RefSeq" id="WP_183965265.1">
    <property type="nucleotide sequence ID" value="NZ_BAABEW010000017.1"/>
</dbReference>
<evidence type="ECO:0000256" key="1">
    <source>
        <dbReference type="ARBA" id="ARBA00022679"/>
    </source>
</evidence>
<accession>A0A7W8HFN5</accession>
<dbReference type="Proteomes" id="UP000532440">
    <property type="component" value="Unassembled WGS sequence"/>
</dbReference>
<dbReference type="EMBL" id="JACHGB010000002">
    <property type="protein sequence ID" value="MBB5271209.1"/>
    <property type="molecule type" value="Genomic_DNA"/>
</dbReference>
<dbReference type="Gene3D" id="3.30.1540.10">
    <property type="entry name" value="formyl-coa transferase, domain 3"/>
    <property type="match status" value="2"/>
</dbReference>
<dbReference type="Gene3D" id="3.40.50.10540">
    <property type="entry name" value="Crotonobetainyl-coa:carnitine coa-transferase, domain 1"/>
    <property type="match status" value="2"/>
</dbReference>
<dbReference type="Pfam" id="PF02515">
    <property type="entry name" value="CoA_transf_3"/>
    <property type="match status" value="2"/>
</dbReference>
<comment type="caution">
    <text evidence="2">The sequence shown here is derived from an EMBL/GenBank/DDBJ whole genome shotgun (WGS) entry which is preliminary data.</text>
</comment>
<dbReference type="PANTHER" id="PTHR48228:SF6">
    <property type="entry name" value="L-CARNITINE COA-TRANSFERASE"/>
    <property type="match status" value="1"/>
</dbReference>
<keyword evidence="1 2" id="KW-0808">Transferase</keyword>
<name>A0A7W8HFN5_9BURK</name>
<organism evidence="2 3">
    <name type="scientific">Quisquiliibacterium transsilvanicum</name>
    <dbReference type="NCBI Taxonomy" id="1549638"/>
    <lineage>
        <taxon>Bacteria</taxon>
        <taxon>Pseudomonadati</taxon>
        <taxon>Pseudomonadota</taxon>
        <taxon>Betaproteobacteria</taxon>
        <taxon>Burkholderiales</taxon>
        <taxon>Burkholderiaceae</taxon>
        <taxon>Quisquiliibacterium</taxon>
    </lineage>
</organism>
<dbReference type="PANTHER" id="PTHR48228">
    <property type="entry name" value="SUCCINYL-COA--D-CITRAMALATE COA-TRANSFERASE"/>
    <property type="match status" value="1"/>
</dbReference>
<protein>
    <submittedName>
        <fullName evidence="2">Crotonobetainyl-CoA:carnitine CoA-transferase CaiB-like acyl-CoA transferase</fullName>
    </submittedName>
</protein>
<dbReference type="InterPro" id="IPR023606">
    <property type="entry name" value="CoA-Trfase_III_dom_1_sf"/>
</dbReference>
<dbReference type="InterPro" id="IPR044855">
    <property type="entry name" value="CoA-Trfase_III_dom3_sf"/>
</dbReference>
<evidence type="ECO:0000313" key="2">
    <source>
        <dbReference type="EMBL" id="MBB5271209.1"/>
    </source>
</evidence>
<evidence type="ECO:0000313" key="3">
    <source>
        <dbReference type="Proteomes" id="UP000532440"/>
    </source>
</evidence>
<reference evidence="2 3" key="1">
    <citation type="submission" date="2020-08" db="EMBL/GenBank/DDBJ databases">
        <title>Genomic Encyclopedia of Type Strains, Phase IV (KMG-IV): sequencing the most valuable type-strain genomes for metagenomic binning, comparative biology and taxonomic classification.</title>
        <authorList>
            <person name="Goeker M."/>
        </authorList>
    </citation>
    <scope>NUCLEOTIDE SEQUENCE [LARGE SCALE GENOMIC DNA]</scope>
    <source>
        <strain evidence="2 3">DSM 29781</strain>
    </source>
</reference>
<gene>
    <name evidence="2" type="ORF">HNQ70_001213</name>
</gene>
<dbReference type="InterPro" id="IPR050509">
    <property type="entry name" value="CoA-transferase_III"/>
</dbReference>
<dbReference type="SUPFAM" id="SSF89796">
    <property type="entry name" value="CoA-transferase family III (CaiB/BaiF)"/>
    <property type="match status" value="2"/>
</dbReference>
<sequence>MTGSDRRRPLEGIVVVEVAGGAAAAYCGRMLADAGATVVLAETSPGQRLRGIVRVQTPLEEAWADCMSAGKRLARVADRAALEALCRDADLVLVGEASGFDACAALPRRATVELNWFGRQGPYRDWTGNDLVVQALTGMPQMAGSMEGPPVQAGDRQSTNVAGVTAYIAALAALLAPPATAPRRFEVGILEANLVLSEMHMHFFERDGLPMKRCGINRFMPNSPVGVYPSREGWIGITATTPEQWKSLCAALEMDEQAADEGLATRELRFTRLDEVEQAMVRALSRRSAEEWAAAGRRHKVPMVVVPDAAGILTHPIFELRSALAELPRGDVTLKVPRTPFGLTRTPVAQRLQPLQQAAPEGPGASAAPAAPAASAASAVRGTPAASDAALASAAPAAAAKAGAVPGDAGPLAGLTVVDFAMGWAGPLATRLLADLGADVLKIEAGRYPDWWRGVNWTPEYIEARSYEDAKPFCAMNRGKRGISVDLTTEVGRRLALELIAGADAVVENQAAGVMGKLGLGNETLLAHNPGLVMVSMSAFGTGNPWSDTRAYGSTLEQGAGVPSFAGFPGTQPTMYHLAYGDPLGGLFGCAALLTALHERRRSGQGQYVNLSMVEAMLQFTTPALLERQLGGAEPPRRGNRHAAMAPHGFYPAAGDDQWIAASAPDHDAFARLARVIGRPGWAQDPAFATLERRAARHDEIDAAIAAWSSIRDRDEAAQLLQDAGVAAAPLHHAEELFENAHLEANGFYIDLVREFSGPQRQGGIAIVQDGRRLGARQPAPLLGEHSREVLLARAGVDPARYERLVRDDVVTFAPKGLRSAMPPAVEVPAQRRIA</sequence>
<dbReference type="AlphaFoldDB" id="A0A7W8HFN5"/>
<keyword evidence="3" id="KW-1185">Reference proteome</keyword>
<dbReference type="InterPro" id="IPR003673">
    <property type="entry name" value="CoA-Trfase_fam_III"/>
</dbReference>
<proteinExistence type="predicted"/>
<dbReference type="GO" id="GO:0016740">
    <property type="term" value="F:transferase activity"/>
    <property type="evidence" value="ECO:0007669"/>
    <property type="project" value="UniProtKB-KW"/>
</dbReference>